<organism evidence="3 4">
    <name type="scientific">Pleurodeles waltl</name>
    <name type="common">Iberian ribbed newt</name>
    <dbReference type="NCBI Taxonomy" id="8319"/>
    <lineage>
        <taxon>Eukaryota</taxon>
        <taxon>Metazoa</taxon>
        <taxon>Chordata</taxon>
        <taxon>Craniata</taxon>
        <taxon>Vertebrata</taxon>
        <taxon>Euteleostomi</taxon>
        <taxon>Amphibia</taxon>
        <taxon>Batrachia</taxon>
        <taxon>Caudata</taxon>
        <taxon>Salamandroidea</taxon>
        <taxon>Salamandridae</taxon>
        <taxon>Pleurodelinae</taxon>
        <taxon>Pleurodeles</taxon>
    </lineage>
</organism>
<comment type="caution">
    <text evidence="3">The sequence shown here is derived from an EMBL/GenBank/DDBJ whole genome shotgun (WGS) entry which is preliminary data.</text>
</comment>
<proteinExistence type="predicted"/>
<keyword evidence="4" id="KW-1185">Reference proteome</keyword>
<reference evidence="3" key="1">
    <citation type="journal article" date="2022" name="bioRxiv">
        <title>Sequencing and chromosome-scale assembly of the giantPleurodeles waltlgenome.</title>
        <authorList>
            <person name="Brown T."/>
            <person name="Elewa A."/>
            <person name="Iarovenko S."/>
            <person name="Subramanian E."/>
            <person name="Araus A.J."/>
            <person name="Petzold A."/>
            <person name="Susuki M."/>
            <person name="Suzuki K.-i.T."/>
            <person name="Hayashi T."/>
            <person name="Toyoda A."/>
            <person name="Oliveira C."/>
            <person name="Osipova E."/>
            <person name="Leigh N.D."/>
            <person name="Simon A."/>
            <person name="Yun M.H."/>
        </authorList>
    </citation>
    <scope>NUCLEOTIDE SEQUENCE</scope>
    <source>
        <strain evidence="3">20211129_DDA</strain>
        <tissue evidence="3">Liver</tissue>
    </source>
</reference>
<feature type="signal peptide" evidence="2">
    <location>
        <begin position="1"/>
        <end position="18"/>
    </location>
</feature>
<evidence type="ECO:0000313" key="4">
    <source>
        <dbReference type="Proteomes" id="UP001066276"/>
    </source>
</evidence>
<dbReference type="AlphaFoldDB" id="A0AAV7UK29"/>
<accession>A0AAV7UK29</accession>
<evidence type="ECO:0000256" key="2">
    <source>
        <dbReference type="SAM" id="SignalP"/>
    </source>
</evidence>
<sequence>MHWPLYLWWDFILQAAACQGGGKLAGTRAIKGLLKTMARDAANVAATSIGHFIWGGTSCPRQQIFKAAGGVLARTHAIKSLLKTMAQYVPGHVPDEDQAKNGPTPGHVCPSEARRGWAGPTPLAPGQLIALLK</sequence>
<dbReference type="EMBL" id="JANPWB010000005">
    <property type="protein sequence ID" value="KAJ1188976.1"/>
    <property type="molecule type" value="Genomic_DNA"/>
</dbReference>
<name>A0AAV7UK29_PLEWA</name>
<keyword evidence="2" id="KW-0732">Signal</keyword>
<evidence type="ECO:0000256" key="1">
    <source>
        <dbReference type="SAM" id="MobiDB-lite"/>
    </source>
</evidence>
<evidence type="ECO:0000313" key="3">
    <source>
        <dbReference type="EMBL" id="KAJ1188976.1"/>
    </source>
</evidence>
<dbReference type="Proteomes" id="UP001066276">
    <property type="component" value="Chromosome 3_1"/>
</dbReference>
<protein>
    <submittedName>
        <fullName evidence="3">Uncharacterized protein</fullName>
    </submittedName>
</protein>
<gene>
    <name evidence="3" type="ORF">NDU88_005731</name>
</gene>
<feature type="chain" id="PRO_5043686877" evidence="2">
    <location>
        <begin position="19"/>
        <end position="133"/>
    </location>
</feature>
<feature type="region of interest" description="Disordered" evidence="1">
    <location>
        <begin position="92"/>
        <end position="117"/>
    </location>
</feature>